<protein>
    <recommendedName>
        <fullName evidence="3">Aminoglycoside phosphotransferase domain-containing protein</fullName>
    </recommendedName>
</protein>
<dbReference type="EMBL" id="MU006254">
    <property type="protein sequence ID" value="KAF2818285.1"/>
    <property type="molecule type" value="Genomic_DNA"/>
</dbReference>
<dbReference type="Proteomes" id="UP000799424">
    <property type="component" value="Unassembled WGS sequence"/>
</dbReference>
<name>A0A6A6ZDB8_9PLEO</name>
<dbReference type="PANTHER" id="PTHR21310:SF48">
    <property type="entry name" value="AMINOGLYCOSIDE PHOSPHOTRANSFERASE DOMAIN-CONTAINING PROTEIN"/>
    <property type="match status" value="1"/>
</dbReference>
<dbReference type="AlphaFoldDB" id="A0A6A6ZDB8"/>
<proteinExistence type="predicted"/>
<feature type="non-terminal residue" evidence="1">
    <location>
        <position position="1"/>
    </location>
</feature>
<dbReference type="SUPFAM" id="SSF56112">
    <property type="entry name" value="Protein kinase-like (PK-like)"/>
    <property type="match status" value="1"/>
</dbReference>
<reference evidence="1" key="1">
    <citation type="journal article" date="2020" name="Stud. Mycol.">
        <title>101 Dothideomycetes genomes: a test case for predicting lifestyles and emergence of pathogens.</title>
        <authorList>
            <person name="Haridas S."/>
            <person name="Albert R."/>
            <person name="Binder M."/>
            <person name="Bloem J."/>
            <person name="Labutti K."/>
            <person name="Salamov A."/>
            <person name="Andreopoulos B."/>
            <person name="Baker S."/>
            <person name="Barry K."/>
            <person name="Bills G."/>
            <person name="Bluhm B."/>
            <person name="Cannon C."/>
            <person name="Castanera R."/>
            <person name="Culley D."/>
            <person name="Daum C."/>
            <person name="Ezra D."/>
            <person name="Gonzalez J."/>
            <person name="Henrissat B."/>
            <person name="Kuo A."/>
            <person name="Liang C."/>
            <person name="Lipzen A."/>
            <person name="Lutzoni F."/>
            <person name="Magnuson J."/>
            <person name="Mondo S."/>
            <person name="Nolan M."/>
            <person name="Ohm R."/>
            <person name="Pangilinan J."/>
            <person name="Park H.-J."/>
            <person name="Ramirez L."/>
            <person name="Alfaro M."/>
            <person name="Sun H."/>
            <person name="Tritt A."/>
            <person name="Yoshinaga Y."/>
            <person name="Zwiers L.-H."/>
            <person name="Turgeon B."/>
            <person name="Goodwin S."/>
            <person name="Spatafora J."/>
            <person name="Crous P."/>
            <person name="Grigoriev I."/>
        </authorList>
    </citation>
    <scope>NUCLEOTIDE SEQUENCE</scope>
    <source>
        <strain evidence="1">CBS 113818</strain>
    </source>
</reference>
<dbReference type="InterPro" id="IPR051678">
    <property type="entry name" value="AGP_Transferase"/>
</dbReference>
<evidence type="ECO:0000313" key="2">
    <source>
        <dbReference type="Proteomes" id="UP000799424"/>
    </source>
</evidence>
<evidence type="ECO:0000313" key="1">
    <source>
        <dbReference type="EMBL" id="KAF2818285.1"/>
    </source>
</evidence>
<keyword evidence="2" id="KW-1185">Reference proteome</keyword>
<feature type="non-terminal residue" evidence="1">
    <location>
        <position position="203"/>
    </location>
</feature>
<gene>
    <name evidence="1" type="ORF">CC86DRAFT_238921</name>
</gene>
<organism evidence="1 2">
    <name type="scientific">Ophiobolus disseminans</name>
    <dbReference type="NCBI Taxonomy" id="1469910"/>
    <lineage>
        <taxon>Eukaryota</taxon>
        <taxon>Fungi</taxon>
        <taxon>Dikarya</taxon>
        <taxon>Ascomycota</taxon>
        <taxon>Pezizomycotina</taxon>
        <taxon>Dothideomycetes</taxon>
        <taxon>Pleosporomycetidae</taxon>
        <taxon>Pleosporales</taxon>
        <taxon>Pleosporineae</taxon>
        <taxon>Phaeosphaeriaceae</taxon>
        <taxon>Ophiobolus</taxon>
    </lineage>
</organism>
<dbReference type="PANTHER" id="PTHR21310">
    <property type="entry name" value="AMINOGLYCOSIDE PHOSPHOTRANSFERASE-RELATED-RELATED"/>
    <property type="match status" value="1"/>
</dbReference>
<sequence>EGEDMIFLKQHSQVRVPDVYAILEDSKYGQVVYHIVMEFIEGGYTLDYNMWKAISDDAHDKICKRIAEQLILLRSIPSEGYYGRVHNQGWEPSFMPFRTRYKELSGPYKTYEEFISALKTGAEVQCSISSWGSNFAPGVPLWLDKFVPTLATANGREPVFTHIDPALRNMIIRPLEGTMATAKDYEVILIDWSFSGWFPAWMQ</sequence>
<accession>A0A6A6ZDB8</accession>
<dbReference type="InterPro" id="IPR011009">
    <property type="entry name" value="Kinase-like_dom_sf"/>
</dbReference>
<evidence type="ECO:0008006" key="3">
    <source>
        <dbReference type="Google" id="ProtNLM"/>
    </source>
</evidence>
<dbReference type="OrthoDB" id="4177236at2759"/>